<dbReference type="InterPro" id="IPR029033">
    <property type="entry name" value="His_PPase_superfam"/>
</dbReference>
<dbReference type="InterPro" id="IPR036770">
    <property type="entry name" value="Ankyrin_rpt-contain_sf"/>
</dbReference>
<protein>
    <submittedName>
        <fullName evidence="7">Ankyrin repeat domain-containing protein 17</fullName>
    </submittedName>
</protein>
<keyword evidence="2" id="KW-0694">RNA-binding</keyword>
<evidence type="ECO:0000256" key="4">
    <source>
        <dbReference type="PROSITE-ProRule" id="PRU00023"/>
    </source>
</evidence>
<evidence type="ECO:0000256" key="6">
    <source>
        <dbReference type="SAM" id="SignalP"/>
    </source>
</evidence>
<dbReference type="PROSITE" id="PS50088">
    <property type="entry name" value="ANK_REPEAT"/>
    <property type="match status" value="1"/>
</dbReference>
<dbReference type="Gene3D" id="3.30.110.20">
    <property type="entry name" value="Alba-like domain"/>
    <property type="match status" value="1"/>
</dbReference>
<evidence type="ECO:0000256" key="5">
    <source>
        <dbReference type="SAM" id="MobiDB-lite"/>
    </source>
</evidence>
<feature type="signal peptide" evidence="6">
    <location>
        <begin position="1"/>
        <end position="19"/>
    </location>
</feature>
<dbReference type="PANTHER" id="PTHR24198">
    <property type="entry name" value="ANKYRIN REPEAT AND PROTEIN KINASE DOMAIN-CONTAINING PROTEIN"/>
    <property type="match status" value="1"/>
</dbReference>
<dbReference type="SUPFAM" id="SSF53254">
    <property type="entry name" value="Phosphoglycerate mutase-like"/>
    <property type="match status" value="1"/>
</dbReference>
<evidence type="ECO:0000313" key="8">
    <source>
        <dbReference type="Proteomes" id="UP000186817"/>
    </source>
</evidence>
<feature type="region of interest" description="Disordered" evidence="5">
    <location>
        <begin position="637"/>
        <end position="675"/>
    </location>
</feature>
<keyword evidence="8" id="KW-1185">Reference proteome</keyword>
<feature type="repeat" description="ANK" evidence="4">
    <location>
        <begin position="1471"/>
        <end position="1503"/>
    </location>
</feature>
<reference evidence="7 8" key="1">
    <citation type="submission" date="2016-02" db="EMBL/GenBank/DDBJ databases">
        <title>Genome analysis of coral dinoflagellate symbionts highlights evolutionary adaptations to a symbiotic lifestyle.</title>
        <authorList>
            <person name="Aranda M."/>
            <person name="Li Y."/>
            <person name="Liew Y.J."/>
            <person name="Baumgarten S."/>
            <person name="Simakov O."/>
            <person name="Wilson M."/>
            <person name="Piel J."/>
            <person name="Ashoor H."/>
            <person name="Bougouffa S."/>
            <person name="Bajic V.B."/>
            <person name="Ryu T."/>
            <person name="Ravasi T."/>
            <person name="Bayer T."/>
            <person name="Micklem G."/>
            <person name="Kim H."/>
            <person name="Bhak J."/>
            <person name="Lajeunesse T.C."/>
            <person name="Voolstra C.R."/>
        </authorList>
    </citation>
    <scope>NUCLEOTIDE SEQUENCE [LARGE SCALE GENOMIC DNA]</scope>
    <source>
        <strain evidence="7 8">CCMP2467</strain>
    </source>
</reference>
<evidence type="ECO:0000256" key="2">
    <source>
        <dbReference type="ARBA" id="ARBA00022884"/>
    </source>
</evidence>
<dbReference type="GO" id="GO:0003723">
    <property type="term" value="F:RNA binding"/>
    <property type="evidence" value="ECO:0007669"/>
    <property type="project" value="UniProtKB-KW"/>
</dbReference>
<dbReference type="SMART" id="SM00248">
    <property type="entry name" value="ANK"/>
    <property type="match status" value="3"/>
</dbReference>
<proteinExistence type="predicted"/>
<dbReference type="Proteomes" id="UP000186817">
    <property type="component" value="Unassembled WGS sequence"/>
</dbReference>
<sequence length="1850" mass="203160">MSFSHVALAAALLWTVARGDDPCFESSRSRLSKLMNSTGSRDSSISCAQGRRLVHQVRMYRHCVRSTSTKVKGANPDFTHLQNYTDLPMPDWNTPLKWCTAQGAVLIEKAGQKLKQQEPKMEVSKLRVFADSVQRDATTANSLLQGLASKDEVYTANVEYYPLLFNAVVPKTGAGVCRGPDAELVTAQRQQRLDTTPMPMGVGPAHSMNQTRYSEVLDRFENLFGNGSAGPLSNLTNPPIIDNKTGELIGAAIVLKHLAENLLFAYASGIPQPTHRPVSQEEILELASWIDWQRRVTAVPAHLTPQKACGALSIIAALLEKSRHRNVIHVGHDSDLDALADFFQIAWHAPPYPASTSTPPGSSLAFTPLGDNTASVNFTYQVFDSTNDPEVRVVPTVPSQVDLLEVQAFIEKQIMEFAGGPRAEHDAGGDLFFSFREDHWGREELQLPEPTPRRVEADLLQWLAKVGVATPARPDALSAMNVNGLDMEVQFHGQRHPSPEVACKEFGFCNENRNLADWMRRWEWKHSWVDDYEWMHEKWHEALDSLAEIVRSDSFLSNVHVVVCGGPAWTCPTLANVCGRLISYPHAVELRIGGTQSQFLLQIQTLGQATSPPAILASCLQVAANWVLAVQFALQEPEEQEEEAEEDAQSDLESANGDDDRDFDDGDDTAQKPLPGLMVASGTKLRCNWVDPEKEDDFLQSWKRVKVDPVELEDSEKAALAQLLLASKACERLQLRGPQHPLQKCPAVPQRHESILRAVSESLMGRLVVLRVDNFPGSGDPVFGTKHELRRSFRAPDLFGKLAEAFQGASGTRSPSLKKVTLQGGYHSASSVCRFLQVVKPELESFRCRDCLFHGRNFEMLVRALSGTSQKSLMEFETDAAIGGQDPFGLLADSFPNLKMLRVKYMFGKTGPLEALKRLKQLRKKQCVLPRESHRLCGRPAVDEETGIVYWFITSERHDDNYSGEGLSWDELWNTCECMEEWAVGKGVTKEQCLAFMEDCGIGLDDELDDEHCGLDVGGSAVDSETDEDTIVAQLEIDESVGSEGALAIKARTMDGREFAQMTLDAKKTSVRTLIDDLASKYPCSPLSLRLVLPGGGCIDVLETANQVLAAVRLAVPVQRVHGLYTNQTHSPVPAPGGRHRIMFSRLGVWSGQAGPALLELLWSFFGEEQQKGNFPFEPVFLSVRVRAVPTIYAATYEEMSQFYACVFWPWDVMMMLFSELYTMLVPLFLPDRHWIARLPVSEAAYWLSLTEFEQSEGGGAGKAQRYPSLGHFRSVPDLLAQLHQFDPEEAKRGMRAFNEVGEFHAAVAVSRQKTCTAWTGTARLLTCAKVCQTARCFLSRQDVRESLVTSLPEDAFALTSPLWRLLRSAIAAGSPCSAAMLKPAFTVMGRPVARATNCRGGRSRLLGRCFTVSAQTGNVSLVTLALQCRADIEQRINGQSALDSASQAGQVQIAEVLLQARAAATQTAQGRWTPLMRAAQGGHLKVCELLLASGVDPDEWAERSTALDVAVSLSHLEVVKALEAKRARRYQELPEAKRRVAASTSFRVALESCPRPSRRSGRGVLCGSASLPLQPRVRIPAAAAESDEEDDGEFGDAAGPADFTVQGAAEVGNFGRLAGGILAAAMRETTYVDAVGMLSLSNAAKAVALANSMAESQAASKHLAFQPQLLSEQEHDVERRLCRLVVTARTPQKDEEPRDFSKGGIFVPQSSPDEASATRTTPTTLARTALGQWMRYTVPDLRQAARSAARAASSGEKAVAAASSTPGRQKPPFLIAMGPPAIAMGVKSLAFVCMDVRKEHLDGVPPVLVVPRLWQRKVKLESGKDRISKQLVLCLVRDLRVSETSDAMR</sequence>
<dbReference type="InterPro" id="IPR036882">
    <property type="entry name" value="Alba-like_dom_sf"/>
</dbReference>
<feature type="chain" id="PRO_5013385349" evidence="6">
    <location>
        <begin position="20"/>
        <end position="1850"/>
    </location>
</feature>
<feature type="compositionally biased region" description="Acidic residues" evidence="5">
    <location>
        <begin position="637"/>
        <end position="668"/>
    </location>
</feature>
<gene>
    <name evidence="7" type="primary">ANKRD17</name>
    <name evidence="7" type="ORF">AK812_SmicGene23555</name>
</gene>
<keyword evidence="3 4" id="KW-0040">ANK repeat</keyword>
<evidence type="ECO:0000256" key="3">
    <source>
        <dbReference type="ARBA" id="ARBA00023043"/>
    </source>
</evidence>
<keyword evidence="1" id="KW-0677">Repeat</keyword>
<dbReference type="Gene3D" id="3.40.50.1240">
    <property type="entry name" value="Phosphoglycerate mutase-like"/>
    <property type="match status" value="1"/>
</dbReference>
<dbReference type="Gene3D" id="1.25.40.20">
    <property type="entry name" value="Ankyrin repeat-containing domain"/>
    <property type="match status" value="1"/>
</dbReference>
<dbReference type="PROSITE" id="PS50297">
    <property type="entry name" value="ANK_REP_REGION"/>
    <property type="match status" value="1"/>
</dbReference>
<feature type="region of interest" description="Disordered" evidence="5">
    <location>
        <begin position="1694"/>
        <end position="1722"/>
    </location>
</feature>
<dbReference type="InterPro" id="IPR002110">
    <property type="entry name" value="Ankyrin_rpt"/>
</dbReference>
<dbReference type="OrthoDB" id="434875at2759"/>
<evidence type="ECO:0000256" key="1">
    <source>
        <dbReference type="ARBA" id="ARBA00022737"/>
    </source>
</evidence>
<dbReference type="EMBL" id="LSRX01000542">
    <property type="protein sequence ID" value="OLP94428.1"/>
    <property type="molecule type" value="Genomic_DNA"/>
</dbReference>
<dbReference type="SUPFAM" id="SSF48403">
    <property type="entry name" value="Ankyrin repeat"/>
    <property type="match status" value="1"/>
</dbReference>
<comment type="caution">
    <text evidence="7">The sequence shown here is derived from an EMBL/GenBank/DDBJ whole genome shotgun (WGS) entry which is preliminary data.</text>
</comment>
<dbReference type="PANTHER" id="PTHR24198:SF165">
    <property type="entry name" value="ANKYRIN REPEAT-CONTAINING PROTEIN-RELATED"/>
    <property type="match status" value="1"/>
</dbReference>
<dbReference type="Pfam" id="PF12796">
    <property type="entry name" value="Ank_2"/>
    <property type="match status" value="1"/>
</dbReference>
<evidence type="ECO:0000313" key="7">
    <source>
        <dbReference type="EMBL" id="OLP94428.1"/>
    </source>
</evidence>
<accession>A0A1Q9DGW6</accession>
<organism evidence="7 8">
    <name type="scientific">Symbiodinium microadriaticum</name>
    <name type="common">Dinoflagellate</name>
    <name type="synonym">Zooxanthella microadriatica</name>
    <dbReference type="NCBI Taxonomy" id="2951"/>
    <lineage>
        <taxon>Eukaryota</taxon>
        <taxon>Sar</taxon>
        <taxon>Alveolata</taxon>
        <taxon>Dinophyceae</taxon>
        <taxon>Suessiales</taxon>
        <taxon>Symbiodiniaceae</taxon>
        <taxon>Symbiodinium</taxon>
    </lineage>
</organism>
<name>A0A1Q9DGW6_SYMMI</name>
<keyword evidence="6" id="KW-0732">Signal</keyword>